<keyword evidence="2" id="KW-1185">Reference proteome</keyword>
<organism evidence="1 2">
    <name type="scientific">Paenibacillus graminis</name>
    <dbReference type="NCBI Taxonomy" id="189425"/>
    <lineage>
        <taxon>Bacteria</taxon>
        <taxon>Bacillati</taxon>
        <taxon>Bacillota</taxon>
        <taxon>Bacilli</taxon>
        <taxon>Bacillales</taxon>
        <taxon>Paenibacillaceae</taxon>
        <taxon>Paenibacillus</taxon>
    </lineage>
</organism>
<sequence length="79" mass="8950">MTELVKTQSCPYCNHDVEDNYAEWEEGTHEVTCDSCGKEYSVETEYEFLGWTIEKICVGCGSVESECFCDESEVGEEAQ</sequence>
<evidence type="ECO:0000313" key="1">
    <source>
        <dbReference type="EMBL" id="AIQ70379.1"/>
    </source>
</evidence>
<reference evidence="1 2" key="1">
    <citation type="submission" date="2014-08" db="EMBL/GenBank/DDBJ databases">
        <title>Comparative genomics of the Paenibacillus odorifer group.</title>
        <authorList>
            <person name="den Bakker H.C."/>
            <person name="Tsai Y.-C."/>
            <person name="Martin N."/>
            <person name="Korlach J."/>
            <person name="Wiedmann M."/>
        </authorList>
    </citation>
    <scope>NUCLEOTIDE SEQUENCE [LARGE SCALE GENOMIC DNA]</scope>
    <source>
        <strain evidence="1 2">DSM 15220</strain>
    </source>
</reference>
<proteinExistence type="predicted"/>
<dbReference type="EMBL" id="CP009287">
    <property type="protein sequence ID" value="AIQ70379.1"/>
    <property type="molecule type" value="Genomic_DNA"/>
</dbReference>
<dbReference type="KEGG" id="pgm:PGRAT_24160"/>
<dbReference type="OrthoDB" id="2661665at2"/>
<dbReference type="AlphaFoldDB" id="A0A089NMW8"/>
<dbReference type="RefSeq" id="WP_025706350.1">
    <property type="nucleotide sequence ID" value="NZ_CP009287.1"/>
</dbReference>
<dbReference type="Proteomes" id="UP000029500">
    <property type="component" value="Chromosome"/>
</dbReference>
<dbReference type="HOGENOM" id="CLU_2582356_0_0_9"/>
<name>A0A089NMW8_9BACL</name>
<accession>A0A089NMW8</accession>
<dbReference type="STRING" id="189425.PGRAT_24160"/>
<evidence type="ECO:0000313" key="2">
    <source>
        <dbReference type="Proteomes" id="UP000029500"/>
    </source>
</evidence>
<protein>
    <submittedName>
        <fullName evidence="1">Uncharacterized protein</fullName>
    </submittedName>
</protein>
<gene>
    <name evidence="1" type="ORF">PGRAT_24160</name>
</gene>